<feature type="domain" description="Partial AB-hydrolase lipase" evidence="5">
    <location>
        <begin position="493"/>
        <end position="554"/>
    </location>
</feature>
<evidence type="ECO:0000259" key="5">
    <source>
        <dbReference type="Pfam" id="PF04083"/>
    </source>
</evidence>
<accession>A0ABQ8IQU3</accession>
<keyword evidence="1" id="KW-0442">Lipid degradation</keyword>
<dbReference type="Gene3D" id="3.40.50.1820">
    <property type="entry name" value="alpha/beta hydrolase"/>
    <property type="match status" value="2"/>
</dbReference>
<dbReference type="Proteomes" id="UP000887458">
    <property type="component" value="Unassembled WGS sequence"/>
</dbReference>
<evidence type="ECO:0000256" key="2">
    <source>
        <dbReference type="ARBA" id="ARBA00023098"/>
    </source>
</evidence>
<dbReference type="InterPro" id="IPR000073">
    <property type="entry name" value="AB_hydrolase_1"/>
</dbReference>
<evidence type="ECO:0000313" key="7">
    <source>
        <dbReference type="Proteomes" id="UP000887458"/>
    </source>
</evidence>
<dbReference type="InterPro" id="IPR006693">
    <property type="entry name" value="AB_hydrolase_lipase"/>
</dbReference>
<name>A0ABQ8IQU3_DERPT</name>
<keyword evidence="7" id="KW-1185">Reference proteome</keyword>
<evidence type="ECO:0008006" key="8">
    <source>
        <dbReference type="Google" id="ProtNLM"/>
    </source>
</evidence>
<reference evidence="6 7" key="2">
    <citation type="journal article" date="2022" name="Mol. Biol. Evol.">
        <title>Comparative Genomics Reveals Insights into the Divergent Evolution of Astigmatic Mites and Household Pest Adaptations.</title>
        <authorList>
            <person name="Xiong Q."/>
            <person name="Wan A.T."/>
            <person name="Liu X."/>
            <person name="Fung C.S."/>
            <person name="Xiao X."/>
            <person name="Malainual N."/>
            <person name="Hou J."/>
            <person name="Wang L."/>
            <person name="Wang M."/>
            <person name="Yang K.Y."/>
            <person name="Cui Y."/>
            <person name="Leung E.L."/>
            <person name="Nong W."/>
            <person name="Shin S.K."/>
            <person name="Au S.W."/>
            <person name="Jeong K.Y."/>
            <person name="Chew F.T."/>
            <person name="Hui J.H."/>
            <person name="Leung T.F."/>
            <person name="Tungtrongchitr A."/>
            <person name="Zhong N."/>
            <person name="Liu Z."/>
            <person name="Tsui S.K."/>
        </authorList>
    </citation>
    <scope>NUCLEOTIDE SEQUENCE [LARGE SCALE GENOMIC DNA]</scope>
    <source>
        <strain evidence="6">Derp</strain>
    </source>
</reference>
<keyword evidence="2" id="KW-0443">Lipid metabolism</keyword>
<feature type="domain" description="Partial AB-hydrolase lipase" evidence="5">
    <location>
        <begin position="70"/>
        <end position="129"/>
    </location>
</feature>
<dbReference type="InterPro" id="IPR029058">
    <property type="entry name" value="AB_hydrolase_fold"/>
</dbReference>
<keyword evidence="3" id="KW-0472">Membrane</keyword>
<keyword evidence="3" id="KW-1133">Transmembrane helix</keyword>
<protein>
    <recommendedName>
        <fullName evidence="8">Gastric triacylglycerol lipase-like</fullName>
    </recommendedName>
</protein>
<dbReference type="PANTHER" id="PTHR11005">
    <property type="entry name" value="LYSOSOMAL ACID LIPASE-RELATED"/>
    <property type="match status" value="1"/>
</dbReference>
<sequence length="886" mass="102242">MSAVRLLKIFPNSHHWSCGIFSLMIIIIIIVANYPTESSLPLFVDNDNNNGDLMINATAMDIDDVHRDILIKSRGFEFEQHFVTTSDGYILQLVRIINPKIIDDRQPNKHGKPIILFHGFQLTGSSFLVTSAGRLMNDGHYYEFDENGHLQQPNDTDVGNTLGFVLADRGYDVWLANYRGSIYSNNHIKFNPKSRQYWSFSMDEMIAIDLPALIDYVIDKTNHQSIGYIGHSLGNFIMLALLSAKPEYSQKIRPYISLSPAFYLKQLKTPLKVLVPLKEILRSYQTMLGYESHKIITEICMNPNTINICRNIYLYLIGGHPRNFNKNRMNVYIANIPLGSSTWVIAHFLQMIEHGNPSYFDYGPLNNLRKYGRLTPPLYDASRINSTDMALFYLSNDYFNTMINIDLLKSKLKGNVMVDFFSKKIIVDFHLVFFVFTVKLMDDYLITDPSLGHLNLIWDKHCGQSLSNHDGGSDLMINVTAMDNADVNRDIFQIIKSRGFEFEQHFVTTSDGYILQLIRIINPKIIIDRQQPNKPGKPIILFHGFQCTGSFWIITASGRLMNDGYYYEFDENGYRQPQQPQQTNDTAVGNTLGFVLANHGYDVWLANYRGSIYSNNHIRFNPKSRQYWSFSIDEMALIDLPAIIDYVIDKTNHQSIGYIGHSQGNFIMLALLSTRPEYSQKIRPYIALSPVFYTEQLKTPLRFYGSLKEVLRTHPTQVPFGMEIRKTYTELCMNPNTAQFCHNVYHYFLGGNPQNLNMHRMNVYLANVPLGSSSWNVVHFFQMFQHGNPSRFDYGPLNNLRKYGRLTPPLYDASRINLTDMAFFYISNDYFNTMINIDRLKSKLKVKLIDDYLISDPSWGHMDLVWSKHSGRLVNKRILDILARYP</sequence>
<proteinExistence type="predicted"/>
<dbReference type="Pfam" id="PF00561">
    <property type="entry name" value="Abhydrolase_1"/>
    <property type="match status" value="2"/>
</dbReference>
<dbReference type="Pfam" id="PF04083">
    <property type="entry name" value="Abhydro_lipase"/>
    <property type="match status" value="2"/>
</dbReference>
<evidence type="ECO:0000259" key="4">
    <source>
        <dbReference type="Pfam" id="PF00561"/>
    </source>
</evidence>
<evidence type="ECO:0000256" key="3">
    <source>
        <dbReference type="SAM" id="Phobius"/>
    </source>
</evidence>
<keyword evidence="3" id="KW-0812">Transmembrane</keyword>
<dbReference type="SUPFAM" id="SSF53474">
    <property type="entry name" value="alpha/beta-Hydrolases"/>
    <property type="match status" value="2"/>
</dbReference>
<gene>
    <name evidence="6" type="ORF">DERP_006657</name>
</gene>
<comment type="caution">
    <text evidence="6">The sequence shown here is derived from an EMBL/GenBank/DDBJ whole genome shotgun (WGS) entry which is preliminary data.</text>
</comment>
<dbReference type="EMBL" id="NJHN03000129">
    <property type="protein sequence ID" value="KAH9412690.1"/>
    <property type="molecule type" value="Genomic_DNA"/>
</dbReference>
<reference evidence="6 7" key="1">
    <citation type="journal article" date="2018" name="J. Allergy Clin. Immunol.">
        <title>High-quality assembly of Dermatophagoides pteronyssinus genome and transcriptome reveals a wide range of novel allergens.</title>
        <authorList>
            <person name="Liu X.Y."/>
            <person name="Yang K.Y."/>
            <person name="Wang M.Q."/>
            <person name="Kwok J.S."/>
            <person name="Zeng X."/>
            <person name="Yang Z."/>
            <person name="Xiao X.J."/>
            <person name="Lau C.P."/>
            <person name="Li Y."/>
            <person name="Huang Z.M."/>
            <person name="Ba J.G."/>
            <person name="Yim A.K."/>
            <person name="Ouyang C.Y."/>
            <person name="Ngai S.M."/>
            <person name="Chan T.F."/>
            <person name="Leung E.L."/>
            <person name="Liu L."/>
            <person name="Liu Z.G."/>
            <person name="Tsui S.K."/>
        </authorList>
    </citation>
    <scope>NUCLEOTIDE SEQUENCE [LARGE SCALE GENOMIC DNA]</scope>
    <source>
        <strain evidence="6">Derp</strain>
    </source>
</reference>
<feature type="domain" description="AB hydrolase-1" evidence="4">
    <location>
        <begin position="166"/>
        <end position="263"/>
    </location>
</feature>
<evidence type="ECO:0000313" key="6">
    <source>
        <dbReference type="EMBL" id="KAH9412690.1"/>
    </source>
</evidence>
<evidence type="ECO:0000256" key="1">
    <source>
        <dbReference type="ARBA" id="ARBA00022963"/>
    </source>
</evidence>
<feature type="transmembrane region" description="Helical" evidence="3">
    <location>
        <begin position="16"/>
        <end position="34"/>
    </location>
</feature>
<feature type="domain" description="AB hydrolase-1" evidence="4">
    <location>
        <begin position="596"/>
        <end position="696"/>
    </location>
</feature>
<organism evidence="6 7">
    <name type="scientific">Dermatophagoides pteronyssinus</name>
    <name type="common">European house dust mite</name>
    <dbReference type="NCBI Taxonomy" id="6956"/>
    <lineage>
        <taxon>Eukaryota</taxon>
        <taxon>Metazoa</taxon>
        <taxon>Ecdysozoa</taxon>
        <taxon>Arthropoda</taxon>
        <taxon>Chelicerata</taxon>
        <taxon>Arachnida</taxon>
        <taxon>Acari</taxon>
        <taxon>Acariformes</taxon>
        <taxon>Sarcoptiformes</taxon>
        <taxon>Astigmata</taxon>
        <taxon>Psoroptidia</taxon>
        <taxon>Analgoidea</taxon>
        <taxon>Pyroglyphidae</taxon>
        <taxon>Dermatophagoidinae</taxon>
        <taxon>Dermatophagoides</taxon>
    </lineage>
</organism>